<protein>
    <submittedName>
        <fullName evidence="1">Uncharacterized protein</fullName>
    </submittedName>
</protein>
<name>A0ABW7I4G1_9RHOB</name>
<gene>
    <name evidence="1" type="ORF">ACGRVM_04090</name>
</gene>
<comment type="caution">
    <text evidence="1">The sequence shown here is derived from an EMBL/GenBank/DDBJ whole genome shotgun (WGS) entry which is preliminary data.</text>
</comment>
<accession>A0ABW7I4G1</accession>
<reference evidence="1 2" key="1">
    <citation type="submission" date="2024-10" db="EMBL/GenBank/DDBJ databases">
        <authorList>
            <person name="Yang X.-N."/>
        </authorList>
    </citation>
    <scope>NUCLEOTIDE SEQUENCE [LARGE SCALE GENOMIC DNA]</scope>
    <source>
        <strain evidence="1 2">CAU 1059</strain>
    </source>
</reference>
<evidence type="ECO:0000313" key="1">
    <source>
        <dbReference type="EMBL" id="MFH0253059.1"/>
    </source>
</evidence>
<evidence type="ECO:0000313" key="2">
    <source>
        <dbReference type="Proteomes" id="UP001607157"/>
    </source>
</evidence>
<dbReference type="EMBL" id="JBIHMM010000001">
    <property type="protein sequence ID" value="MFH0253059.1"/>
    <property type="molecule type" value="Genomic_DNA"/>
</dbReference>
<sequence>MSRRIVALAALGLAFGVVALDLAASPPNPYAAPPLLALGSGQAPSGGFCGDLPD</sequence>
<keyword evidence="2" id="KW-1185">Reference proteome</keyword>
<organism evidence="1 2">
    <name type="scientific">Roseovarius aquimarinus</name>
    <dbReference type="NCBI Taxonomy" id="1229156"/>
    <lineage>
        <taxon>Bacteria</taxon>
        <taxon>Pseudomonadati</taxon>
        <taxon>Pseudomonadota</taxon>
        <taxon>Alphaproteobacteria</taxon>
        <taxon>Rhodobacterales</taxon>
        <taxon>Roseobacteraceae</taxon>
        <taxon>Roseovarius</taxon>
    </lineage>
</organism>
<proteinExistence type="predicted"/>
<dbReference type="RefSeq" id="WP_377168423.1">
    <property type="nucleotide sequence ID" value="NZ_JBHTJC010000001.1"/>
</dbReference>
<dbReference type="Proteomes" id="UP001607157">
    <property type="component" value="Unassembled WGS sequence"/>
</dbReference>